<dbReference type="AlphaFoldDB" id="A0A8H7CKJ1"/>
<accession>A0A8H7CKJ1</accession>
<comment type="caution">
    <text evidence="1">The sequence shown here is derived from an EMBL/GenBank/DDBJ whole genome shotgun (WGS) entry which is preliminary data.</text>
</comment>
<evidence type="ECO:0000313" key="1">
    <source>
        <dbReference type="EMBL" id="KAF7340960.1"/>
    </source>
</evidence>
<name>A0A8H7CKJ1_9AGAR</name>
<gene>
    <name evidence="1" type="ORF">MSAN_02081300</name>
</gene>
<proteinExistence type="predicted"/>
<evidence type="ECO:0008006" key="3">
    <source>
        <dbReference type="Google" id="ProtNLM"/>
    </source>
</evidence>
<dbReference type="Proteomes" id="UP000623467">
    <property type="component" value="Unassembled WGS sequence"/>
</dbReference>
<reference evidence="1" key="1">
    <citation type="submission" date="2020-05" db="EMBL/GenBank/DDBJ databases">
        <title>Mycena genomes resolve the evolution of fungal bioluminescence.</title>
        <authorList>
            <person name="Tsai I.J."/>
        </authorList>
    </citation>
    <scope>NUCLEOTIDE SEQUENCE</scope>
    <source>
        <strain evidence="1">160909Yilan</strain>
    </source>
</reference>
<evidence type="ECO:0000313" key="2">
    <source>
        <dbReference type="Proteomes" id="UP000623467"/>
    </source>
</evidence>
<organism evidence="1 2">
    <name type="scientific">Mycena sanguinolenta</name>
    <dbReference type="NCBI Taxonomy" id="230812"/>
    <lineage>
        <taxon>Eukaryota</taxon>
        <taxon>Fungi</taxon>
        <taxon>Dikarya</taxon>
        <taxon>Basidiomycota</taxon>
        <taxon>Agaricomycotina</taxon>
        <taxon>Agaricomycetes</taxon>
        <taxon>Agaricomycetidae</taxon>
        <taxon>Agaricales</taxon>
        <taxon>Marasmiineae</taxon>
        <taxon>Mycenaceae</taxon>
        <taxon>Mycena</taxon>
    </lineage>
</organism>
<protein>
    <recommendedName>
        <fullName evidence="3">F-box domain-containing protein</fullName>
    </recommendedName>
</protein>
<keyword evidence="2" id="KW-1185">Reference proteome</keyword>
<dbReference type="OrthoDB" id="2745898at2759"/>
<dbReference type="EMBL" id="JACAZH010000028">
    <property type="protein sequence ID" value="KAF7340960.1"/>
    <property type="molecule type" value="Genomic_DNA"/>
</dbReference>
<sequence>MEFLPQELVQAIVQEIDDISSLKSCSLTGSIFRDASQRILLHSLTLERDVQPAYTLLTESPRIASYITHLSITLERVDVDNDSLRQSLQYILAKLVNRQPLHKLKINSSDGFSRASILRLLTMAPVVSFAGVVALTDREDSGPSSPTNRTFQHASPFISIAAPTLEYLYLAGLPDRVILPAFSALHTIALDSWFYDWIPWLPDVISSVVRTSPLLDDIVVRFLPTYATSCPRIFGPALTMLDADLAAHARRPVIRWLLDFLAEDQTAHARIFEEFTTSVRTAMPKTHEQGRIILEDRRKQTGRLV</sequence>